<protein>
    <submittedName>
        <fullName evidence="2">Uncharacterized protein</fullName>
    </submittedName>
</protein>
<gene>
    <name evidence="2" type="ORF">MTR67_002746</name>
</gene>
<dbReference type="Proteomes" id="UP001234989">
    <property type="component" value="Chromosome 1"/>
</dbReference>
<dbReference type="AlphaFoldDB" id="A0AAF0PRG0"/>
<feature type="region of interest" description="Disordered" evidence="1">
    <location>
        <begin position="124"/>
        <end position="156"/>
    </location>
</feature>
<accession>A0AAF0PRG0</accession>
<evidence type="ECO:0000256" key="1">
    <source>
        <dbReference type="SAM" id="MobiDB-lite"/>
    </source>
</evidence>
<name>A0AAF0PRG0_SOLVR</name>
<reference evidence="2" key="1">
    <citation type="submission" date="2023-08" db="EMBL/GenBank/DDBJ databases">
        <title>A de novo genome assembly of Solanum verrucosum Schlechtendal, a Mexican diploid species geographically isolated from the other diploid A-genome species in potato relatives.</title>
        <authorList>
            <person name="Hosaka K."/>
        </authorList>
    </citation>
    <scope>NUCLEOTIDE SEQUENCE</scope>
    <source>
        <tissue evidence="2">Young leaves</tissue>
    </source>
</reference>
<sequence>MFMIQAHAKGESGLAQFSEAFTVEDVYKQAAIHPVEDERLVFVKVVIFIFAIHSVVDESLSPYVKTIIFTFKVHPIEDAFHSMEDEHQLSELSSLVRKGEVVEPDIEPEKDLRQRREMNRGLQEELGSGLRGDNEENNQDSVNNQENYNKQEVPPVVPTRPIRDVAVPLTANVASSIIKPPPGGRLN</sequence>
<proteinExistence type="predicted"/>
<feature type="compositionally biased region" description="Polar residues" evidence="1">
    <location>
        <begin position="139"/>
        <end position="150"/>
    </location>
</feature>
<dbReference type="EMBL" id="CP133612">
    <property type="protein sequence ID" value="WMV09361.1"/>
    <property type="molecule type" value="Genomic_DNA"/>
</dbReference>
<evidence type="ECO:0000313" key="3">
    <source>
        <dbReference type="Proteomes" id="UP001234989"/>
    </source>
</evidence>
<organism evidence="2 3">
    <name type="scientific">Solanum verrucosum</name>
    <dbReference type="NCBI Taxonomy" id="315347"/>
    <lineage>
        <taxon>Eukaryota</taxon>
        <taxon>Viridiplantae</taxon>
        <taxon>Streptophyta</taxon>
        <taxon>Embryophyta</taxon>
        <taxon>Tracheophyta</taxon>
        <taxon>Spermatophyta</taxon>
        <taxon>Magnoliopsida</taxon>
        <taxon>eudicotyledons</taxon>
        <taxon>Gunneridae</taxon>
        <taxon>Pentapetalae</taxon>
        <taxon>asterids</taxon>
        <taxon>lamiids</taxon>
        <taxon>Solanales</taxon>
        <taxon>Solanaceae</taxon>
        <taxon>Solanoideae</taxon>
        <taxon>Solaneae</taxon>
        <taxon>Solanum</taxon>
    </lineage>
</organism>
<keyword evidence="3" id="KW-1185">Reference proteome</keyword>
<evidence type="ECO:0000313" key="2">
    <source>
        <dbReference type="EMBL" id="WMV09361.1"/>
    </source>
</evidence>